<feature type="domain" description="GH16" evidence="4">
    <location>
        <begin position="43"/>
        <end position="123"/>
    </location>
</feature>
<evidence type="ECO:0000313" key="5">
    <source>
        <dbReference type="EMBL" id="KAK9000794.1"/>
    </source>
</evidence>
<accession>A0ABR2QJI0</accession>
<dbReference type="EMBL" id="JBBPBN010000037">
    <property type="protein sequence ID" value="KAK9000794.1"/>
    <property type="molecule type" value="Genomic_DNA"/>
</dbReference>
<evidence type="ECO:0000256" key="1">
    <source>
        <dbReference type="ARBA" id="ARBA00022801"/>
    </source>
</evidence>
<keyword evidence="3" id="KW-0732">Signal</keyword>
<keyword evidence="2" id="KW-0326">Glycosidase</keyword>
<dbReference type="InterPro" id="IPR044791">
    <property type="entry name" value="Beta-glucanase/XTH"/>
</dbReference>
<keyword evidence="6" id="KW-1185">Reference proteome</keyword>
<evidence type="ECO:0000256" key="2">
    <source>
        <dbReference type="ARBA" id="ARBA00023295"/>
    </source>
</evidence>
<protein>
    <recommendedName>
        <fullName evidence="4">GH16 domain-containing protein</fullName>
    </recommendedName>
</protein>
<dbReference type="InterPro" id="IPR013320">
    <property type="entry name" value="ConA-like_dom_sf"/>
</dbReference>
<comment type="caution">
    <text evidence="5">The sequence shown here is derived from an EMBL/GenBank/DDBJ whole genome shotgun (WGS) entry which is preliminary data.</text>
</comment>
<dbReference type="SUPFAM" id="SSF49899">
    <property type="entry name" value="Concanavalin A-like lectins/glucanases"/>
    <property type="match status" value="1"/>
</dbReference>
<evidence type="ECO:0000259" key="4">
    <source>
        <dbReference type="Pfam" id="PF00722"/>
    </source>
</evidence>
<name>A0ABR2QJI0_9ROSI</name>
<sequence length="178" mass="20251">MWENGVEMGMKLPYLGSSLFLVLALVSVVASGSEKGLPIISFDEGYNQLFGDDNLAIHRDGKTVHLTLNERTILFSRSGFVSQDLYLHGYFSASIKLSVDYTAGVVVAFYIVGQDFVYEEDDEQWRIYMYCLEHHRAQPQPSSDTNQALRARTALIKIEHRMNRSLRLLVKDYGHVNI</sequence>
<dbReference type="Proteomes" id="UP001396334">
    <property type="component" value="Unassembled WGS sequence"/>
</dbReference>
<dbReference type="InterPro" id="IPR000757">
    <property type="entry name" value="Beta-glucanase-like"/>
</dbReference>
<feature type="signal peptide" evidence="3">
    <location>
        <begin position="1"/>
        <end position="31"/>
    </location>
</feature>
<evidence type="ECO:0000256" key="3">
    <source>
        <dbReference type="SAM" id="SignalP"/>
    </source>
</evidence>
<feature type="chain" id="PRO_5046265056" description="GH16 domain-containing protein" evidence="3">
    <location>
        <begin position="32"/>
        <end position="178"/>
    </location>
</feature>
<organism evidence="5 6">
    <name type="scientific">Hibiscus sabdariffa</name>
    <name type="common">roselle</name>
    <dbReference type="NCBI Taxonomy" id="183260"/>
    <lineage>
        <taxon>Eukaryota</taxon>
        <taxon>Viridiplantae</taxon>
        <taxon>Streptophyta</taxon>
        <taxon>Embryophyta</taxon>
        <taxon>Tracheophyta</taxon>
        <taxon>Spermatophyta</taxon>
        <taxon>Magnoliopsida</taxon>
        <taxon>eudicotyledons</taxon>
        <taxon>Gunneridae</taxon>
        <taxon>Pentapetalae</taxon>
        <taxon>rosids</taxon>
        <taxon>malvids</taxon>
        <taxon>Malvales</taxon>
        <taxon>Malvaceae</taxon>
        <taxon>Malvoideae</taxon>
        <taxon>Hibiscus</taxon>
    </lineage>
</organism>
<reference evidence="5 6" key="1">
    <citation type="journal article" date="2024" name="G3 (Bethesda)">
        <title>Genome assembly of Hibiscus sabdariffa L. provides insights into metabolisms of medicinal natural products.</title>
        <authorList>
            <person name="Kim T."/>
        </authorList>
    </citation>
    <scope>NUCLEOTIDE SEQUENCE [LARGE SCALE GENOMIC DNA]</scope>
    <source>
        <strain evidence="5">TK-2024</strain>
        <tissue evidence="5">Old leaves</tissue>
    </source>
</reference>
<evidence type="ECO:0000313" key="6">
    <source>
        <dbReference type="Proteomes" id="UP001396334"/>
    </source>
</evidence>
<dbReference type="Gene3D" id="2.60.120.200">
    <property type="match status" value="1"/>
</dbReference>
<gene>
    <name evidence="5" type="ORF">V6N11_081280</name>
</gene>
<keyword evidence="1" id="KW-0378">Hydrolase</keyword>
<dbReference type="PANTHER" id="PTHR31062">
    <property type="entry name" value="XYLOGLUCAN ENDOTRANSGLUCOSYLASE/HYDROLASE PROTEIN 8-RELATED"/>
    <property type="match status" value="1"/>
</dbReference>
<dbReference type="Pfam" id="PF00722">
    <property type="entry name" value="Glyco_hydro_16"/>
    <property type="match status" value="1"/>
</dbReference>
<proteinExistence type="predicted"/>